<organism evidence="3 4">
    <name type="scientific">Mesorhabditis spiculigera</name>
    <dbReference type="NCBI Taxonomy" id="96644"/>
    <lineage>
        <taxon>Eukaryota</taxon>
        <taxon>Metazoa</taxon>
        <taxon>Ecdysozoa</taxon>
        <taxon>Nematoda</taxon>
        <taxon>Chromadorea</taxon>
        <taxon>Rhabditida</taxon>
        <taxon>Rhabditina</taxon>
        <taxon>Rhabditomorpha</taxon>
        <taxon>Rhabditoidea</taxon>
        <taxon>Rhabditidae</taxon>
        <taxon>Mesorhabditinae</taxon>
        <taxon>Mesorhabditis</taxon>
    </lineage>
</organism>
<evidence type="ECO:0000259" key="2">
    <source>
        <dbReference type="Pfam" id="PF12762"/>
    </source>
</evidence>
<evidence type="ECO:0000313" key="4">
    <source>
        <dbReference type="Proteomes" id="UP001177023"/>
    </source>
</evidence>
<dbReference type="EMBL" id="CATQJA010002618">
    <property type="protein sequence ID" value="CAJ0573377.1"/>
    <property type="molecule type" value="Genomic_DNA"/>
</dbReference>
<feature type="domain" description="ISXO2-like transposase" evidence="2">
    <location>
        <begin position="223"/>
        <end position="342"/>
    </location>
</feature>
<name>A0AA36CSI4_9BILA</name>
<dbReference type="Proteomes" id="UP001177023">
    <property type="component" value="Unassembled WGS sequence"/>
</dbReference>
<reference evidence="3" key="1">
    <citation type="submission" date="2023-06" db="EMBL/GenBank/DDBJ databases">
        <authorList>
            <person name="Delattre M."/>
        </authorList>
    </citation>
    <scope>NUCLEOTIDE SEQUENCE</scope>
    <source>
        <strain evidence="3">AF72</strain>
    </source>
</reference>
<proteinExistence type="predicted"/>
<comment type="caution">
    <text evidence="3">The sequence shown here is derived from an EMBL/GenBank/DDBJ whole genome shotgun (WGS) entry which is preliminary data.</text>
</comment>
<evidence type="ECO:0000313" key="3">
    <source>
        <dbReference type="EMBL" id="CAJ0573377.1"/>
    </source>
</evidence>
<dbReference type="InterPro" id="IPR024445">
    <property type="entry name" value="Tnp_ISXO2-like"/>
</dbReference>
<evidence type="ECO:0000256" key="1">
    <source>
        <dbReference type="SAM" id="MobiDB-lite"/>
    </source>
</evidence>
<feature type="compositionally biased region" description="Basic and acidic residues" evidence="1">
    <location>
        <begin position="1"/>
        <end position="11"/>
    </location>
</feature>
<gene>
    <name evidence="3" type="ORF">MSPICULIGERA_LOCUS11737</name>
</gene>
<dbReference type="AlphaFoldDB" id="A0AA36CSI4"/>
<dbReference type="PANTHER" id="PTHR47163:SF2">
    <property type="entry name" value="SI:DKEY-17M8.2"/>
    <property type="match status" value="1"/>
</dbReference>
<feature type="non-terminal residue" evidence="3">
    <location>
        <position position="381"/>
    </location>
</feature>
<protein>
    <recommendedName>
        <fullName evidence="2">ISXO2-like transposase domain-containing protein</fullName>
    </recommendedName>
</protein>
<sequence>MEAEREAKLEPEPEPEPQPEPEAQSSRKRTYSEIGENRDSLALLDQLFALPKFEDLVPTENWALGPATTSMADYPDLDAESIWHLTERDAIMFFVSRGLIQVGRCADPSHPPMKLTSKSKGAYRWECWRCLDSSTCGVRRDNWFQSTRIQFAVALKLIFYWAHGEQKTVNMREELKVSNRTVIEWKNHLREVCTAKILKERGSGQQLGGPGMTVEVAVITTRQASSRAVEQLLFGAICRENKTNFATIVPDRKTSTLLPLIRENIAAGSRIIGKDLAHGQKFILDDEYEFKVVGEQSGSGRPNTGAPETVGRMWEKFEESFRNRHGTSEKYLDGYICEELWRLRLDGADPFEAILADIKEFWPPGIPASVLAMMRATAPDF</sequence>
<keyword evidence="4" id="KW-1185">Reference proteome</keyword>
<dbReference type="InterPro" id="IPR053164">
    <property type="entry name" value="IS1016-like_transposase"/>
</dbReference>
<dbReference type="Pfam" id="PF12762">
    <property type="entry name" value="DDE_Tnp_IS1595"/>
    <property type="match status" value="1"/>
</dbReference>
<dbReference type="PANTHER" id="PTHR47163">
    <property type="entry name" value="DDE_TNP_IS1595 DOMAIN-CONTAINING PROTEIN"/>
    <property type="match status" value="1"/>
</dbReference>
<accession>A0AA36CSI4</accession>
<feature type="region of interest" description="Disordered" evidence="1">
    <location>
        <begin position="1"/>
        <end position="32"/>
    </location>
</feature>